<dbReference type="RefSeq" id="WP_259054763.1">
    <property type="nucleotide sequence ID" value="NZ_JANUCT010000006.1"/>
</dbReference>
<reference evidence="2" key="1">
    <citation type="submission" date="2022-08" db="EMBL/GenBank/DDBJ databases">
        <title>Genomic Encyclopedia of Type Strains, Phase III (KMG-III): the genomes of soil and plant-associated and newly described type strains.</title>
        <authorList>
            <person name="Whitman W."/>
        </authorList>
    </citation>
    <scope>NUCLEOTIDE SEQUENCE</scope>
    <source>
        <strain evidence="2">HMT 1</strain>
    </source>
</reference>
<dbReference type="InterPro" id="IPR007296">
    <property type="entry name" value="DUF403"/>
</dbReference>
<keyword evidence="3" id="KW-1185">Reference proteome</keyword>
<proteinExistence type="predicted"/>
<dbReference type="Pfam" id="PF04168">
    <property type="entry name" value="Alpha-E"/>
    <property type="match status" value="1"/>
</dbReference>
<dbReference type="PANTHER" id="PTHR34595:SF7">
    <property type="entry name" value="SLL1039 PROTEIN"/>
    <property type="match status" value="1"/>
</dbReference>
<dbReference type="EMBL" id="JANUCT010000006">
    <property type="protein sequence ID" value="MCS3903150.1"/>
    <property type="molecule type" value="Genomic_DNA"/>
</dbReference>
<dbReference type="InterPro" id="IPR051680">
    <property type="entry name" value="ATP-dep_Glu-Cys_Ligase-2"/>
</dbReference>
<accession>A0AAE3HJ01</accession>
<evidence type="ECO:0000313" key="2">
    <source>
        <dbReference type="EMBL" id="MCS3903150.1"/>
    </source>
</evidence>
<dbReference type="AlphaFoldDB" id="A0AAE3HJ01"/>
<dbReference type="PANTHER" id="PTHR34595">
    <property type="entry name" value="BLR5612 PROTEIN"/>
    <property type="match status" value="1"/>
</dbReference>
<feature type="domain" description="DUF403" evidence="1">
    <location>
        <begin position="1"/>
        <end position="307"/>
    </location>
</feature>
<name>A0AAE3HJ01_9GAMM</name>
<sequence>MLSRVAQQLYWFARYIERAEDMARMINVHTNLLLDLPRQHEFGWDSLLEITGSDELFNELYDEADERNVIRFLISDKANPGSIQSCLFFARENLRTTRDIIPREAWELVNDMNLFLKNNMPSGLSRRRRWGFMKNVIGGSHQITGLLASTMNHDAGYDFLRLGRNLERADMTTRIVDVRSADLLLEHDVLTPYENIQWMSVLKSLTAYQMYRQHVKMRVRGPQVLKFLLQSESFPRSFTHCLQQVHQCLETLPGNDSLLRQVLSLRRNIKEADMDKYAQAGSGLHDYIDQLQAQLAELHTLITARYFSLDVSHVKMEKTAES</sequence>
<comment type="caution">
    <text evidence="2">The sequence shown here is derived from an EMBL/GenBank/DDBJ whole genome shotgun (WGS) entry which is preliminary data.</text>
</comment>
<dbReference type="Proteomes" id="UP001204445">
    <property type="component" value="Unassembled WGS sequence"/>
</dbReference>
<evidence type="ECO:0000313" key="3">
    <source>
        <dbReference type="Proteomes" id="UP001204445"/>
    </source>
</evidence>
<evidence type="ECO:0000259" key="1">
    <source>
        <dbReference type="Pfam" id="PF04168"/>
    </source>
</evidence>
<protein>
    <submittedName>
        <fullName evidence="2">Alpha-E superfamily protein</fullName>
    </submittedName>
</protein>
<gene>
    <name evidence="2" type="ORF">J2T55_001167</name>
</gene>
<organism evidence="2 3">
    <name type="scientific">Methylohalomonas lacus</name>
    <dbReference type="NCBI Taxonomy" id="398773"/>
    <lineage>
        <taxon>Bacteria</taxon>
        <taxon>Pseudomonadati</taxon>
        <taxon>Pseudomonadota</taxon>
        <taxon>Gammaproteobacteria</taxon>
        <taxon>Methylohalomonadales</taxon>
        <taxon>Methylohalomonadaceae</taxon>
        <taxon>Methylohalomonas</taxon>
    </lineage>
</organism>